<proteinExistence type="predicted"/>
<dbReference type="PANTHER" id="PTHR12192:SF2">
    <property type="entry name" value="GLUTATHIONE-SPECIFIC GAMMA-GLUTAMYLCYCLOTRANSFERASE 2"/>
    <property type="match status" value="1"/>
</dbReference>
<dbReference type="AlphaFoldDB" id="A0A381ZPW4"/>
<dbReference type="InterPro" id="IPR036568">
    <property type="entry name" value="GGCT-like_sf"/>
</dbReference>
<dbReference type="GO" id="GO:0061928">
    <property type="term" value="F:glutathione specific gamma-glutamylcyclotransferase activity"/>
    <property type="evidence" value="ECO:0007669"/>
    <property type="project" value="UniProtKB-EC"/>
</dbReference>
<accession>A0A381ZPW4</accession>
<sequence length="164" mass="18581">MWDATFDHFEKSTAILRGWHRDLCVWTVLARGTPNLPGLTLGLVAGGVCEGVAFKIGEAERSEMLVSIWEREMWTDVYVPTWVSIECEKQTRSAITFTTNKDSSQFARDLSIEHVVDHVVQARGKNGPCWEYLFRTMNKLRALSIEEPHLHSVSELAKAQMDTG</sequence>
<dbReference type="PANTHER" id="PTHR12192">
    <property type="entry name" value="CATION TRANSPORT PROTEIN CHAC-RELATED"/>
    <property type="match status" value="1"/>
</dbReference>
<reference evidence="3" key="1">
    <citation type="submission" date="2018-05" db="EMBL/GenBank/DDBJ databases">
        <authorList>
            <person name="Lanie J.A."/>
            <person name="Ng W.-L."/>
            <person name="Kazmierczak K.M."/>
            <person name="Andrzejewski T.M."/>
            <person name="Davidsen T.M."/>
            <person name="Wayne K.J."/>
            <person name="Tettelin H."/>
            <person name="Glass J.I."/>
            <person name="Rusch D."/>
            <person name="Podicherti R."/>
            <person name="Tsui H.-C.T."/>
            <person name="Winkler M.E."/>
        </authorList>
    </citation>
    <scope>NUCLEOTIDE SEQUENCE</scope>
</reference>
<organism evidence="3">
    <name type="scientific">marine metagenome</name>
    <dbReference type="NCBI Taxonomy" id="408172"/>
    <lineage>
        <taxon>unclassified sequences</taxon>
        <taxon>metagenomes</taxon>
        <taxon>ecological metagenomes</taxon>
    </lineage>
</organism>
<keyword evidence="2" id="KW-0456">Lyase</keyword>
<evidence type="ECO:0000313" key="3">
    <source>
        <dbReference type="EMBL" id="SVA90787.1"/>
    </source>
</evidence>
<dbReference type="GO" id="GO:0005737">
    <property type="term" value="C:cytoplasm"/>
    <property type="evidence" value="ECO:0007669"/>
    <property type="project" value="TreeGrafter"/>
</dbReference>
<dbReference type="EC" id="4.3.2.7" evidence="1"/>
<dbReference type="Gene3D" id="3.10.490.10">
    <property type="entry name" value="Gamma-glutamyl cyclotransferase-like"/>
    <property type="match status" value="1"/>
</dbReference>
<dbReference type="SUPFAM" id="SSF110857">
    <property type="entry name" value="Gamma-glutamyl cyclotransferase-like"/>
    <property type="match status" value="1"/>
</dbReference>
<dbReference type="GO" id="GO:0006751">
    <property type="term" value="P:glutathione catabolic process"/>
    <property type="evidence" value="ECO:0007669"/>
    <property type="project" value="InterPro"/>
</dbReference>
<dbReference type="Pfam" id="PF04752">
    <property type="entry name" value="ChaC"/>
    <property type="match status" value="1"/>
</dbReference>
<protein>
    <recommendedName>
        <fullName evidence="1">glutathione-specific gamma-glutamylcyclotransferase</fullName>
        <ecNumber evidence="1">4.3.2.7</ecNumber>
    </recommendedName>
</protein>
<dbReference type="InterPro" id="IPR006840">
    <property type="entry name" value="ChaC"/>
</dbReference>
<name>A0A381ZPW4_9ZZZZ</name>
<gene>
    <name evidence="3" type="ORF">METZ01_LOCUS143641</name>
</gene>
<evidence type="ECO:0000256" key="1">
    <source>
        <dbReference type="ARBA" id="ARBA00012344"/>
    </source>
</evidence>
<dbReference type="EMBL" id="UINC01022020">
    <property type="protein sequence ID" value="SVA90787.1"/>
    <property type="molecule type" value="Genomic_DNA"/>
</dbReference>
<evidence type="ECO:0000256" key="2">
    <source>
        <dbReference type="ARBA" id="ARBA00023239"/>
    </source>
</evidence>